<keyword evidence="4" id="KW-0675">Receptor</keyword>
<evidence type="ECO:0000256" key="3">
    <source>
        <dbReference type="ARBA" id="ARBA00023130"/>
    </source>
</evidence>
<dbReference type="Proteomes" id="UP000472241">
    <property type="component" value="Unplaced"/>
</dbReference>
<proteinExistence type="predicted"/>
<keyword evidence="3" id="KW-1064">Adaptive immunity</keyword>
<dbReference type="AlphaFoldDB" id="A0A667GCM5"/>
<keyword evidence="1 7" id="KW-0732">Signal</keyword>
<dbReference type="SMART" id="SM00409">
    <property type="entry name" value="IG"/>
    <property type="match status" value="1"/>
</dbReference>
<evidence type="ECO:0000256" key="1">
    <source>
        <dbReference type="ARBA" id="ARBA00022729"/>
    </source>
</evidence>
<evidence type="ECO:0000259" key="8">
    <source>
        <dbReference type="PROSITE" id="PS50835"/>
    </source>
</evidence>
<dbReference type="InterPro" id="IPR013106">
    <property type="entry name" value="Ig_V-set"/>
</dbReference>
<feature type="domain" description="Ig-like" evidence="8">
    <location>
        <begin position="17"/>
        <end position="122"/>
    </location>
</feature>
<dbReference type="Pfam" id="PF07686">
    <property type="entry name" value="V-set"/>
    <property type="match status" value="1"/>
</dbReference>
<dbReference type="PROSITE" id="PS50835">
    <property type="entry name" value="IG_LIKE"/>
    <property type="match status" value="1"/>
</dbReference>
<feature type="chain" id="PRO_5025551995" evidence="7">
    <location>
        <begin position="22"/>
        <end position="130"/>
    </location>
</feature>
<dbReference type="InterPro" id="IPR013783">
    <property type="entry name" value="Ig-like_fold"/>
</dbReference>
<evidence type="ECO:0000256" key="6">
    <source>
        <dbReference type="ARBA" id="ARBA00043266"/>
    </source>
</evidence>
<dbReference type="InterPro" id="IPR007110">
    <property type="entry name" value="Ig-like_dom"/>
</dbReference>
<dbReference type="GO" id="GO:0042605">
    <property type="term" value="F:peptide antigen binding"/>
    <property type="evidence" value="ECO:0007669"/>
    <property type="project" value="TreeGrafter"/>
</dbReference>
<reference evidence="9" key="1">
    <citation type="submission" date="2025-08" db="UniProtKB">
        <authorList>
            <consortium name="Ensembl"/>
        </authorList>
    </citation>
    <scope>IDENTIFICATION</scope>
</reference>
<feature type="signal peptide" evidence="7">
    <location>
        <begin position="1"/>
        <end position="21"/>
    </location>
</feature>
<keyword evidence="10" id="KW-1185">Reference proteome</keyword>
<evidence type="ECO:0000256" key="4">
    <source>
        <dbReference type="ARBA" id="ARBA00023170"/>
    </source>
</evidence>
<evidence type="ECO:0000256" key="5">
    <source>
        <dbReference type="ARBA" id="ARBA00023319"/>
    </source>
</evidence>
<dbReference type="PANTHER" id="PTHR19343:SF13">
    <property type="entry name" value="T CELL RECEPTOR ALPHA VARIABLE 21"/>
    <property type="match status" value="1"/>
</dbReference>
<dbReference type="SUPFAM" id="SSF48726">
    <property type="entry name" value="Immunoglobulin"/>
    <property type="match status" value="1"/>
</dbReference>
<protein>
    <submittedName>
        <fullName evidence="9">T cell receptor alpha variable 17</fullName>
    </submittedName>
</protein>
<dbReference type="InterPro" id="IPR003599">
    <property type="entry name" value="Ig_sub"/>
</dbReference>
<evidence type="ECO:0000256" key="7">
    <source>
        <dbReference type="SAM" id="SignalP"/>
    </source>
</evidence>
<keyword evidence="5" id="KW-0393">Immunoglobulin domain</keyword>
<sequence length="130" mass="14528">MEKLLEVSLMILWLQLARVNSQQEQDHQTLSIQEGENATMNCSYKTSINYLQWYKQDSGRGLVLLILIRLNEREKNSGRLRVTLNTSLKSSSLSITASQTADTATYFCATDAQCSPSTCSLSTNFPRAAS</sequence>
<accession>A0A667GCM5</accession>
<evidence type="ECO:0000256" key="2">
    <source>
        <dbReference type="ARBA" id="ARBA00022859"/>
    </source>
</evidence>
<dbReference type="SMART" id="SM00406">
    <property type="entry name" value="IGv"/>
    <property type="match status" value="1"/>
</dbReference>
<keyword evidence="2" id="KW-0391">Immunity</keyword>
<dbReference type="GO" id="GO:0042101">
    <property type="term" value="C:T cell receptor complex"/>
    <property type="evidence" value="ECO:0007669"/>
    <property type="project" value="UniProtKB-KW"/>
</dbReference>
<evidence type="ECO:0000313" key="9">
    <source>
        <dbReference type="Ensembl" id="ENSLCNP00005005698.1"/>
    </source>
</evidence>
<organism evidence="9 10">
    <name type="scientific">Lynx canadensis</name>
    <name type="common">Canada lynx</name>
    <name type="synonym">Felis canadensis</name>
    <dbReference type="NCBI Taxonomy" id="61383"/>
    <lineage>
        <taxon>Eukaryota</taxon>
        <taxon>Metazoa</taxon>
        <taxon>Chordata</taxon>
        <taxon>Craniata</taxon>
        <taxon>Vertebrata</taxon>
        <taxon>Euteleostomi</taxon>
        <taxon>Mammalia</taxon>
        <taxon>Eutheria</taxon>
        <taxon>Laurasiatheria</taxon>
        <taxon>Carnivora</taxon>
        <taxon>Feliformia</taxon>
        <taxon>Felidae</taxon>
        <taxon>Felinae</taxon>
        <taxon>Lynx</taxon>
    </lineage>
</organism>
<dbReference type="PANTHER" id="PTHR19343">
    <property type="entry name" value="T CELL RECEPTOR ALPHA VARIABLE 1-2"/>
    <property type="match status" value="1"/>
</dbReference>
<dbReference type="GO" id="GO:0002250">
    <property type="term" value="P:adaptive immune response"/>
    <property type="evidence" value="ECO:0007669"/>
    <property type="project" value="UniProtKB-KW"/>
</dbReference>
<evidence type="ECO:0000313" key="10">
    <source>
        <dbReference type="Proteomes" id="UP000472241"/>
    </source>
</evidence>
<dbReference type="InterPro" id="IPR036179">
    <property type="entry name" value="Ig-like_dom_sf"/>
</dbReference>
<name>A0A667GCM5_LYNCA</name>
<reference evidence="9" key="2">
    <citation type="submission" date="2025-09" db="UniProtKB">
        <authorList>
            <consortium name="Ensembl"/>
        </authorList>
    </citation>
    <scope>IDENTIFICATION</scope>
</reference>
<dbReference type="Gene3D" id="2.60.40.10">
    <property type="entry name" value="Immunoglobulins"/>
    <property type="match status" value="1"/>
</dbReference>
<dbReference type="InterPro" id="IPR051006">
    <property type="entry name" value="TCR_variable_domain"/>
</dbReference>
<keyword evidence="6" id="KW-1279">T cell receptor</keyword>
<dbReference type="Ensembl" id="ENSLCNT00005006421.1">
    <property type="protein sequence ID" value="ENSLCNP00005005698.1"/>
    <property type="gene ID" value="ENSLCNG00005003806.1"/>
</dbReference>